<keyword evidence="2" id="KW-1185">Reference proteome</keyword>
<reference evidence="1 2" key="1">
    <citation type="journal article" date="2015" name="Genome Biol.">
        <title>Comparative genomics of Steinernema reveals deeply conserved gene regulatory networks.</title>
        <authorList>
            <person name="Dillman A.R."/>
            <person name="Macchietto M."/>
            <person name="Porter C.F."/>
            <person name="Rogers A."/>
            <person name="Williams B."/>
            <person name="Antoshechkin I."/>
            <person name="Lee M.M."/>
            <person name="Goodwin Z."/>
            <person name="Lu X."/>
            <person name="Lewis E.E."/>
            <person name="Goodrich-Blair H."/>
            <person name="Stock S.P."/>
            <person name="Adams B.J."/>
            <person name="Sternberg P.W."/>
            <person name="Mortazavi A."/>
        </authorList>
    </citation>
    <scope>NUCLEOTIDE SEQUENCE [LARGE SCALE GENOMIC DNA]</scope>
    <source>
        <strain evidence="1 2">ALL</strain>
    </source>
</reference>
<protein>
    <submittedName>
        <fullName evidence="1">Uncharacterized protein</fullName>
    </submittedName>
</protein>
<proteinExistence type="predicted"/>
<dbReference type="AlphaFoldDB" id="A0A4U5M3Z3"/>
<evidence type="ECO:0000313" key="1">
    <source>
        <dbReference type="EMBL" id="TKR63477.1"/>
    </source>
</evidence>
<reference evidence="1 2" key="2">
    <citation type="journal article" date="2019" name="G3 (Bethesda)">
        <title>Hybrid Assembly of the Genome of the Entomopathogenic Nematode Steinernema carpocapsae Identifies the X-Chromosome.</title>
        <authorList>
            <person name="Serra L."/>
            <person name="Macchietto M."/>
            <person name="Macias-Munoz A."/>
            <person name="McGill C.J."/>
            <person name="Rodriguez I.M."/>
            <person name="Rodriguez B."/>
            <person name="Murad R."/>
            <person name="Mortazavi A."/>
        </authorList>
    </citation>
    <scope>NUCLEOTIDE SEQUENCE [LARGE SCALE GENOMIC DNA]</scope>
    <source>
        <strain evidence="1 2">ALL</strain>
    </source>
</reference>
<evidence type="ECO:0000313" key="2">
    <source>
        <dbReference type="Proteomes" id="UP000298663"/>
    </source>
</evidence>
<organism evidence="1 2">
    <name type="scientific">Steinernema carpocapsae</name>
    <name type="common">Entomopathogenic nematode</name>
    <dbReference type="NCBI Taxonomy" id="34508"/>
    <lineage>
        <taxon>Eukaryota</taxon>
        <taxon>Metazoa</taxon>
        <taxon>Ecdysozoa</taxon>
        <taxon>Nematoda</taxon>
        <taxon>Chromadorea</taxon>
        <taxon>Rhabditida</taxon>
        <taxon>Tylenchina</taxon>
        <taxon>Panagrolaimomorpha</taxon>
        <taxon>Strongyloidoidea</taxon>
        <taxon>Steinernematidae</taxon>
        <taxon>Steinernema</taxon>
    </lineage>
</organism>
<comment type="caution">
    <text evidence="1">The sequence shown here is derived from an EMBL/GenBank/DDBJ whole genome shotgun (WGS) entry which is preliminary data.</text>
</comment>
<accession>A0A4U5M3Z3</accession>
<gene>
    <name evidence="1" type="ORF">L596_027302</name>
</gene>
<name>A0A4U5M3Z3_STECR</name>
<dbReference type="Proteomes" id="UP000298663">
    <property type="component" value="Unassembled WGS sequence"/>
</dbReference>
<sequence>MPLFALQIPAATCYSHIRVTTTTTLLMMTPTMGNPVIYSRHTRSHTCLRPVFAFPCEAVTWEREKSRCKAT</sequence>
<dbReference type="EMBL" id="AZBU02000010">
    <property type="protein sequence ID" value="TKR63477.1"/>
    <property type="molecule type" value="Genomic_DNA"/>
</dbReference>